<dbReference type="RefSeq" id="WP_129833164.1">
    <property type="nucleotide sequence ID" value="NZ_CP035704.1"/>
</dbReference>
<sequence>MTQQNFPVTLASWILAAVALAAVIVLQLLPALLAGLLVYELVDTLTPLLQKRLPGERARWLAVALLGVLVIGLLTWLIFAAVSYFRGEAGNPAALMDKVMIVVDRARAQLPPFIVDRLPDSVEDFRLAVMEWLRAHVAELQFAGKEAVRIFISILIGMILGALIALDHSHQQRSWRPLSSALIARCTRFATAFRNVVFAQIKISLLNTLFTAIFLLGVLPILDIHLPLSKTLVALTFVVGLLPVVGNLISNTLIVAVSLSVSLWVALAALIFLILIHKLEYFLNARIVGAQISAKAWELLLAMLVMEAAFGPAGIVAAPIYYAYLKSELQHANLV</sequence>
<feature type="transmembrane region" description="Helical" evidence="1">
    <location>
        <begin position="228"/>
        <end position="246"/>
    </location>
</feature>
<feature type="transmembrane region" description="Helical" evidence="1">
    <location>
        <begin position="12"/>
        <end position="39"/>
    </location>
</feature>
<evidence type="ECO:0008006" key="4">
    <source>
        <dbReference type="Google" id="ProtNLM"/>
    </source>
</evidence>
<feature type="transmembrane region" description="Helical" evidence="1">
    <location>
        <begin position="203"/>
        <end position="222"/>
    </location>
</feature>
<evidence type="ECO:0000313" key="2">
    <source>
        <dbReference type="EMBL" id="QBB70791.1"/>
    </source>
</evidence>
<gene>
    <name evidence="2" type="ORF">ELE36_10730</name>
</gene>
<evidence type="ECO:0000256" key="1">
    <source>
        <dbReference type="SAM" id="Phobius"/>
    </source>
</evidence>
<organism evidence="2 3">
    <name type="scientific">Pseudolysobacter antarcticus</name>
    <dbReference type="NCBI Taxonomy" id="2511995"/>
    <lineage>
        <taxon>Bacteria</taxon>
        <taxon>Pseudomonadati</taxon>
        <taxon>Pseudomonadota</taxon>
        <taxon>Gammaproteobacteria</taxon>
        <taxon>Lysobacterales</taxon>
        <taxon>Rhodanobacteraceae</taxon>
        <taxon>Pseudolysobacter</taxon>
    </lineage>
</organism>
<reference evidence="2 3" key="1">
    <citation type="submission" date="2019-01" db="EMBL/GenBank/DDBJ databases">
        <title>Pseudolysobacter antarctica gen. nov., sp. nov., isolated from Fildes Peninsula, Antarctica.</title>
        <authorList>
            <person name="Wei Z."/>
            <person name="Peng F."/>
        </authorList>
    </citation>
    <scope>NUCLEOTIDE SEQUENCE [LARGE SCALE GENOMIC DNA]</scope>
    <source>
        <strain evidence="2 3">AQ6-296</strain>
    </source>
</reference>
<protein>
    <recommendedName>
        <fullName evidence="4">AI-2E family transporter</fullName>
    </recommendedName>
</protein>
<dbReference type="KEGG" id="xbc:ELE36_10730"/>
<dbReference type="AlphaFoldDB" id="A0A411HJY6"/>
<proteinExistence type="predicted"/>
<feature type="transmembrane region" description="Helical" evidence="1">
    <location>
        <begin position="147"/>
        <end position="166"/>
    </location>
</feature>
<feature type="transmembrane region" description="Helical" evidence="1">
    <location>
        <begin position="296"/>
        <end position="324"/>
    </location>
</feature>
<feature type="transmembrane region" description="Helical" evidence="1">
    <location>
        <begin position="253"/>
        <end position="276"/>
    </location>
</feature>
<keyword evidence="1" id="KW-0812">Transmembrane</keyword>
<keyword evidence="3" id="KW-1185">Reference proteome</keyword>
<dbReference type="EMBL" id="CP035704">
    <property type="protein sequence ID" value="QBB70791.1"/>
    <property type="molecule type" value="Genomic_DNA"/>
</dbReference>
<name>A0A411HJY6_9GAMM</name>
<keyword evidence="1" id="KW-1133">Transmembrane helix</keyword>
<dbReference type="Proteomes" id="UP000291562">
    <property type="component" value="Chromosome"/>
</dbReference>
<accession>A0A411HJY6</accession>
<evidence type="ECO:0000313" key="3">
    <source>
        <dbReference type="Proteomes" id="UP000291562"/>
    </source>
</evidence>
<dbReference type="OrthoDB" id="8113193at2"/>
<feature type="transmembrane region" description="Helical" evidence="1">
    <location>
        <begin position="60"/>
        <end position="85"/>
    </location>
</feature>
<keyword evidence="1" id="KW-0472">Membrane</keyword>